<dbReference type="PANTHER" id="PTHR43228">
    <property type="entry name" value="TWO-COMPONENT RESPONSE REGULATOR"/>
    <property type="match status" value="1"/>
</dbReference>
<name>F3KLJ7_9ARCH</name>
<dbReference type="AlphaFoldDB" id="F3KLJ7"/>
<dbReference type="SMART" id="SM00448">
    <property type="entry name" value="REC"/>
    <property type="match status" value="1"/>
</dbReference>
<dbReference type="InterPro" id="IPR001789">
    <property type="entry name" value="Sig_transdc_resp-reg_receiver"/>
</dbReference>
<dbReference type="PANTHER" id="PTHR43228:SF1">
    <property type="entry name" value="TWO-COMPONENT RESPONSE REGULATOR ARR22"/>
    <property type="match status" value="1"/>
</dbReference>
<evidence type="ECO:0000313" key="2">
    <source>
        <dbReference type="EMBL" id="EGG41761.1"/>
    </source>
</evidence>
<sequence>MLKLICQFLSSSFKKNIQNIKYLLFKILFMQRSVIVIDDDKDTVRLFSEFLEENDIKVLGGGYDGNTAIKLYEEKKPDIILMDIMMPNGSGFHAIRKIQEIDPNAKFIVVSGDSNYLTEEKLEKLGIPLIQKPFNLKNLLSIIKA</sequence>
<proteinExistence type="predicted"/>
<feature type="domain" description="Response regulatory" evidence="1">
    <location>
        <begin position="33"/>
        <end position="145"/>
    </location>
</feature>
<dbReference type="EMBL" id="AEGP01000048">
    <property type="protein sequence ID" value="EGG41761.1"/>
    <property type="molecule type" value="Genomic_DNA"/>
</dbReference>
<dbReference type="InterPro" id="IPR011006">
    <property type="entry name" value="CheY-like_superfamily"/>
</dbReference>
<dbReference type="SUPFAM" id="SSF52172">
    <property type="entry name" value="CheY-like"/>
    <property type="match status" value="1"/>
</dbReference>
<comment type="caution">
    <text evidence="2">The sequence shown here is derived from an EMBL/GenBank/DDBJ whole genome shotgun (WGS) entry which is preliminary data.</text>
</comment>
<gene>
    <name evidence="2" type="ORF">Nlim_1378</name>
</gene>
<dbReference type="InterPro" id="IPR052048">
    <property type="entry name" value="ST_Response_Regulator"/>
</dbReference>
<organism evidence="2">
    <name type="scientific">Candidatus Nitrosarchaeum limnium SFB1</name>
    <dbReference type="NCBI Taxonomy" id="886738"/>
    <lineage>
        <taxon>Archaea</taxon>
        <taxon>Nitrososphaerota</taxon>
        <taxon>Nitrososphaeria</taxon>
        <taxon>Nitrosopumilales</taxon>
        <taxon>Nitrosopumilaceae</taxon>
        <taxon>Nitrosarchaeum</taxon>
    </lineage>
</organism>
<dbReference type="Proteomes" id="UP000004348">
    <property type="component" value="Chromosome"/>
</dbReference>
<dbReference type="HOGENOM" id="CLU_000445_69_15_2"/>
<dbReference type="GO" id="GO:0000160">
    <property type="term" value="P:phosphorelay signal transduction system"/>
    <property type="evidence" value="ECO:0007669"/>
    <property type="project" value="InterPro"/>
</dbReference>
<reference evidence="2" key="1">
    <citation type="journal article" date="2011" name="PLoS ONE">
        <title>Genome of a low-salinity ammonia-oxidizing archaeon determined by single-cell and metagenomic analysis.</title>
        <authorList>
            <person name="Blainey P.C."/>
            <person name="Mosier A.C."/>
            <person name="Potanina A."/>
            <person name="Francis C.A."/>
            <person name="Quake S.R."/>
        </authorList>
    </citation>
    <scope>NUCLEOTIDE SEQUENCE [LARGE SCALE GENOMIC DNA]</scope>
    <source>
        <strain evidence="2">SFB1</strain>
    </source>
</reference>
<evidence type="ECO:0000259" key="1">
    <source>
        <dbReference type="PROSITE" id="PS50110"/>
    </source>
</evidence>
<dbReference type="STRING" id="886738.Nlim_1378"/>
<protein>
    <submittedName>
        <fullName evidence="2">Response regulator receiver protein</fullName>
    </submittedName>
</protein>
<dbReference type="Pfam" id="PF00072">
    <property type="entry name" value="Response_reg"/>
    <property type="match status" value="1"/>
</dbReference>
<dbReference type="PROSITE" id="PS50110">
    <property type="entry name" value="RESPONSE_REGULATORY"/>
    <property type="match status" value="1"/>
</dbReference>
<accession>F3KLJ7</accession>
<dbReference type="Gene3D" id="3.40.50.2300">
    <property type="match status" value="1"/>
</dbReference>